<name>A0A1G2MMY8_9BACT</name>
<dbReference type="SUPFAM" id="SSF102405">
    <property type="entry name" value="MCP/YpsA-like"/>
    <property type="match status" value="1"/>
</dbReference>
<dbReference type="Proteomes" id="UP000178413">
    <property type="component" value="Unassembled WGS sequence"/>
</dbReference>
<dbReference type="STRING" id="1802308.A3D50_02250"/>
<sequence>MHSGNIQEHLRRINHEFTDGFAFLKQYPRSVTVFGSSLIKSDNQNYRLAEEFGRRVVQKLSYAIITGGGSGIMEAANKGAYEAGGISIGLNISLPHEHSINPFVTHSLKFSYFFSRKVIMTFAAEAYVFFPGGYGTFDELFNILMLIQTGKMPRVPVVLFDSIFWKAFLVFAKETMCEKYHTIDSSNLDLFHITDSLEETIDMVGVAPVSEWWRGIN</sequence>
<organism evidence="2 3">
    <name type="scientific">Candidatus Taylorbacteria bacterium RIFCSPHIGHO2_02_FULL_44_12</name>
    <dbReference type="NCBI Taxonomy" id="1802308"/>
    <lineage>
        <taxon>Bacteria</taxon>
        <taxon>Candidatus Tayloriibacteriota</taxon>
    </lineage>
</organism>
<proteinExistence type="inferred from homology"/>
<evidence type="ECO:0000313" key="3">
    <source>
        <dbReference type="Proteomes" id="UP000178413"/>
    </source>
</evidence>
<gene>
    <name evidence="2" type="ORF">A3D50_02250</name>
</gene>
<evidence type="ECO:0000313" key="2">
    <source>
        <dbReference type="EMBL" id="OHA24362.1"/>
    </source>
</evidence>
<dbReference type="NCBIfam" id="TIGR00730">
    <property type="entry name" value="Rossman fold protein, TIGR00730 family"/>
    <property type="match status" value="1"/>
</dbReference>
<comment type="similarity">
    <text evidence="1">Belongs to the LOG family.</text>
</comment>
<dbReference type="Pfam" id="PF03641">
    <property type="entry name" value="Lysine_decarbox"/>
    <property type="match status" value="1"/>
</dbReference>
<dbReference type="EC" id="3.2.2.n1" evidence="1"/>
<dbReference type="AlphaFoldDB" id="A0A1G2MMY8"/>
<protein>
    <recommendedName>
        <fullName evidence="1">Cytokinin riboside 5'-monophosphate phosphoribohydrolase</fullName>
        <ecNumber evidence="1">3.2.2.n1</ecNumber>
    </recommendedName>
</protein>
<keyword evidence="1" id="KW-0203">Cytokinin biosynthesis</keyword>
<dbReference type="GO" id="GO:0009691">
    <property type="term" value="P:cytokinin biosynthetic process"/>
    <property type="evidence" value="ECO:0007669"/>
    <property type="project" value="UniProtKB-UniRule"/>
</dbReference>
<evidence type="ECO:0000256" key="1">
    <source>
        <dbReference type="RuleBase" id="RU363015"/>
    </source>
</evidence>
<comment type="caution">
    <text evidence="2">The sequence shown here is derived from an EMBL/GenBank/DDBJ whole genome shotgun (WGS) entry which is preliminary data.</text>
</comment>
<dbReference type="EMBL" id="MHRM01000006">
    <property type="protein sequence ID" value="OHA24362.1"/>
    <property type="molecule type" value="Genomic_DNA"/>
</dbReference>
<keyword evidence="1" id="KW-0378">Hydrolase</keyword>
<dbReference type="InterPro" id="IPR031100">
    <property type="entry name" value="LOG_fam"/>
</dbReference>
<dbReference type="GO" id="GO:0016787">
    <property type="term" value="F:hydrolase activity"/>
    <property type="evidence" value="ECO:0007669"/>
    <property type="project" value="UniProtKB-KW"/>
</dbReference>
<dbReference type="PANTHER" id="PTHR43393">
    <property type="entry name" value="CYTOKININ RIBOSIDE 5'-MONOPHOSPHATE PHOSPHORIBOHYDROLASE"/>
    <property type="match status" value="1"/>
</dbReference>
<dbReference type="PANTHER" id="PTHR43393:SF3">
    <property type="entry name" value="LYSINE DECARBOXYLASE-LIKE PROTEIN"/>
    <property type="match status" value="1"/>
</dbReference>
<accession>A0A1G2MMY8</accession>
<dbReference type="InterPro" id="IPR052341">
    <property type="entry name" value="LOG_family_nucleotidases"/>
</dbReference>
<dbReference type="InterPro" id="IPR005269">
    <property type="entry name" value="LOG"/>
</dbReference>
<dbReference type="GO" id="GO:0005829">
    <property type="term" value="C:cytosol"/>
    <property type="evidence" value="ECO:0007669"/>
    <property type="project" value="TreeGrafter"/>
</dbReference>
<dbReference type="Gene3D" id="3.40.50.450">
    <property type="match status" value="1"/>
</dbReference>
<reference evidence="2 3" key="1">
    <citation type="journal article" date="2016" name="Nat. Commun.">
        <title>Thousands of microbial genomes shed light on interconnected biogeochemical processes in an aquifer system.</title>
        <authorList>
            <person name="Anantharaman K."/>
            <person name="Brown C.T."/>
            <person name="Hug L.A."/>
            <person name="Sharon I."/>
            <person name="Castelle C.J."/>
            <person name="Probst A.J."/>
            <person name="Thomas B.C."/>
            <person name="Singh A."/>
            <person name="Wilkins M.J."/>
            <person name="Karaoz U."/>
            <person name="Brodie E.L."/>
            <person name="Williams K.H."/>
            <person name="Hubbard S.S."/>
            <person name="Banfield J.F."/>
        </authorList>
    </citation>
    <scope>NUCLEOTIDE SEQUENCE [LARGE SCALE GENOMIC DNA]</scope>
</reference>